<keyword evidence="4" id="KW-1133">Transmembrane helix</keyword>
<dbReference type="Pfam" id="PF10609">
    <property type="entry name" value="ParA"/>
    <property type="match status" value="1"/>
</dbReference>
<dbReference type="Proteomes" id="UP001172737">
    <property type="component" value="Unassembled WGS sequence"/>
</dbReference>
<feature type="transmembrane region" description="Helical" evidence="4">
    <location>
        <begin position="177"/>
        <end position="199"/>
    </location>
</feature>
<reference evidence="5" key="1">
    <citation type="submission" date="2023-06" db="EMBL/GenBank/DDBJ databases">
        <title>Sysu t00039.</title>
        <authorList>
            <person name="Gao L."/>
            <person name="Fang B.-Z."/>
            <person name="Li W.-J."/>
        </authorList>
    </citation>
    <scope>NUCLEOTIDE SEQUENCE</scope>
    <source>
        <strain evidence="5">SYSU T00039</strain>
    </source>
</reference>
<evidence type="ECO:0000313" key="5">
    <source>
        <dbReference type="EMBL" id="MDN4488224.1"/>
    </source>
</evidence>
<keyword evidence="2" id="KW-0067">ATP-binding</keyword>
<dbReference type="AlphaFoldDB" id="A0AAW7M1C8"/>
<sequence>MGLVDYARMLRAHWLTIVLLTLVGGALAYAWALSQPQVYTASGSAVLTAGVAEDLETAELGDRYAKSLVSSYLDVARSQKVGEYAADELGITVSAGALTSRVSVSSPSDSATLRFSATGPTPEAARDLVSAWIAGTAAVVADIETGGSSSAESVVRLEVLDEPGLPTSPSSPDIQRAVVLGILAGLVVGVGVAFVRGALDRRLRRREDVERDFDLPVLGTVPLVRQLSRSGSTFGGETPVMKEALRALRTNFQFIDIDRPPRVIVVTSSLMGDGKSTMAYMLADVLAALGKDVILVDADLRRPRLAQYLGLEGSLGLTDVLVGRVDPLDVLQDYGPTGHLSILTAGQVPPNPSELVASDAMKTLLYSFPEDTVVLVDTPPLIPVTDAAVLAARTDGALVVARAGRTTVDVLDRALASLDRVDGHPLGVILNGVTLKGIDKAAYAREYAEPEEMQSGGESWLSRMRARLAGIGEPAAEVVEEADLDEPGAAEGDDAAVAADGDDVAVATADGDDEAPLDGPVEAHDREDDDAPVGSTLADEVDIDDEIDAEDEWVADGDDAVSDALDDELLAEDGWDDDDRETDASRRSEQPAPANSEA</sequence>
<protein>
    <submittedName>
        <fullName evidence="5">Polysaccharide biosynthesis tyrosine autokinase</fullName>
        <ecNumber evidence="5">2.7.10.2</ecNumber>
    </submittedName>
</protein>
<dbReference type="Gene3D" id="3.40.50.300">
    <property type="entry name" value="P-loop containing nucleotide triphosphate hydrolases"/>
    <property type="match status" value="1"/>
</dbReference>
<dbReference type="RefSeq" id="WP_301144541.1">
    <property type="nucleotide sequence ID" value="NZ_JAUHPX010000004.1"/>
</dbReference>
<dbReference type="NCBIfam" id="TIGR01007">
    <property type="entry name" value="eps_fam"/>
    <property type="match status" value="1"/>
</dbReference>
<keyword evidence="5" id="KW-0808">Transferase</keyword>
<dbReference type="InterPro" id="IPR033756">
    <property type="entry name" value="YlxH/NBP35"/>
</dbReference>
<evidence type="ECO:0000256" key="1">
    <source>
        <dbReference type="ARBA" id="ARBA00022741"/>
    </source>
</evidence>
<dbReference type="InterPro" id="IPR005702">
    <property type="entry name" value="Wzc-like_C"/>
</dbReference>
<gene>
    <name evidence="5" type="ORF">QQX10_08595</name>
</gene>
<accession>A0AAW7M1C8</accession>
<dbReference type="GO" id="GO:0005524">
    <property type="term" value="F:ATP binding"/>
    <property type="evidence" value="ECO:0007669"/>
    <property type="project" value="UniProtKB-KW"/>
</dbReference>
<dbReference type="InterPro" id="IPR027417">
    <property type="entry name" value="P-loop_NTPase"/>
</dbReference>
<dbReference type="SUPFAM" id="SSF52540">
    <property type="entry name" value="P-loop containing nucleoside triphosphate hydrolases"/>
    <property type="match status" value="1"/>
</dbReference>
<dbReference type="PANTHER" id="PTHR32309">
    <property type="entry name" value="TYROSINE-PROTEIN KINASE"/>
    <property type="match status" value="1"/>
</dbReference>
<dbReference type="InterPro" id="IPR050445">
    <property type="entry name" value="Bact_polysacc_biosynth/exp"/>
</dbReference>
<name>A0AAW7M1C8_9MICO</name>
<organism evidence="5 6">
    <name type="scientific">Demequina lignilytica</name>
    <dbReference type="NCBI Taxonomy" id="3051663"/>
    <lineage>
        <taxon>Bacteria</taxon>
        <taxon>Bacillati</taxon>
        <taxon>Actinomycetota</taxon>
        <taxon>Actinomycetes</taxon>
        <taxon>Micrococcales</taxon>
        <taxon>Demequinaceae</taxon>
        <taxon>Demequina</taxon>
    </lineage>
</organism>
<feature type="region of interest" description="Disordered" evidence="3">
    <location>
        <begin position="508"/>
        <end position="598"/>
    </location>
</feature>
<comment type="caution">
    <text evidence="5">The sequence shown here is derived from an EMBL/GenBank/DDBJ whole genome shotgun (WGS) entry which is preliminary data.</text>
</comment>
<evidence type="ECO:0000313" key="6">
    <source>
        <dbReference type="Proteomes" id="UP001172737"/>
    </source>
</evidence>
<evidence type="ECO:0000256" key="2">
    <source>
        <dbReference type="ARBA" id="ARBA00022840"/>
    </source>
</evidence>
<evidence type="ECO:0000256" key="4">
    <source>
        <dbReference type="SAM" id="Phobius"/>
    </source>
</evidence>
<keyword evidence="4" id="KW-0812">Transmembrane</keyword>
<feature type="transmembrane region" description="Helical" evidence="4">
    <location>
        <begin position="12"/>
        <end position="32"/>
    </location>
</feature>
<dbReference type="EC" id="2.7.10.2" evidence="5"/>
<dbReference type="CDD" id="cd05387">
    <property type="entry name" value="BY-kinase"/>
    <property type="match status" value="1"/>
</dbReference>
<keyword evidence="4" id="KW-0472">Membrane</keyword>
<dbReference type="GO" id="GO:0004715">
    <property type="term" value="F:non-membrane spanning protein tyrosine kinase activity"/>
    <property type="evidence" value="ECO:0007669"/>
    <property type="project" value="UniProtKB-EC"/>
</dbReference>
<keyword evidence="1" id="KW-0547">Nucleotide-binding</keyword>
<evidence type="ECO:0000256" key="3">
    <source>
        <dbReference type="SAM" id="MobiDB-lite"/>
    </source>
</evidence>
<dbReference type="PANTHER" id="PTHR32309:SF31">
    <property type="entry name" value="CAPSULAR EXOPOLYSACCHARIDE FAMILY"/>
    <property type="match status" value="1"/>
</dbReference>
<keyword evidence="6" id="KW-1185">Reference proteome</keyword>
<feature type="compositionally biased region" description="Acidic residues" evidence="3">
    <location>
        <begin position="539"/>
        <end position="581"/>
    </location>
</feature>
<dbReference type="EMBL" id="JAUHPX010000004">
    <property type="protein sequence ID" value="MDN4488224.1"/>
    <property type="molecule type" value="Genomic_DNA"/>
</dbReference>
<proteinExistence type="predicted"/>